<comment type="caution">
    <text evidence="1">The sequence shown here is derived from an EMBL/GenBank/DDBJ whole genome shotgun (WGS) entry which is preliminary data.</text>
</comment>
<dbReference type="RefSeq" id="WP_207847282.1">
    <property type="nucleotide sequence ID" value="NZ_JAFVMH010000011.1"/>
</dbReference>
<sequence length="242" mass="27947">LNIRPKLIHITNRKEKMSDVSNPFMPGFADQFQNIFMPKKPHIIHLTFDETNIDRLGSVHRFNRELTSSVRRNAFFIASVNQQLQESAIFILLMQQFKKKPNLIMAQTVHDISIKVKNSGDDFSYPEPLGRRESIKKKFSSFFRPETIDVSYEKFIGEINIGHKDRQKIDRHIQNGDCYKAFDAAHAIVCKMLLDNKDKDGRNIIQIMQAGTLTKPKAIKHLAQLRQTLTVAGFDVEEMGLY</sequence>
<dbReference type="AlphaFoldDB" id="A0A939HQW3"/>
<gene>
    <name evidence="1" type="ORF">J2D77_15345</name>
</gene>
<dbReference type="EMBL" id="JAFVMH010000011">
    <property type="protein sequence ID" value="MBO1326523.1"/>
    <property type="molecule type" value="Genomic_DNA"/>
</dbReference>
<dbReference type="Proteomes" id="UP000664073">
    <property type="component" value="Unassembled WGS sequence"/>
</dbReference>
<reference evidence="1" key="1">
    <citation type="submission" date="2021-03" db="EMBL/GenBank/DDBJ databases">
        <title>The complete genome sequence of Acetobacter sp. TBRC 12339.</title>
        <authorList>
            <person name="Charoenyingcharoen P."/>
            <person name="Yukphan P."/>
        </authorList>
    </citation>
    <scope>NUCLEOTIDE SEQUENCE</scope>
    <source>
        <strain evidence="1">TBRC 12339</strain>
    </source>
</reference>
<organism evidence="1 2">
    <name type="scientific">Acetobacter garciniae</name>
    <dbReference type="NCBI Taxonomy" id="2817435"/>
    <lineage>
        <taxon>Bacteria</taxon>
        <taxon>Pseudomonadati</taxon>
        <taxon>Pseudomonadota</taxon>
        <taxon>Alphaproteobacteria</taxon>
        <taxon>Acetobacterales</taxon>
        <taxon>Acetobacteraceae</taxon>
        <taxon>Acetobacter</taxon>
    </lineage>
</organism>
<name>A0A939HQW3_9PROT</name>
<evidence type="ECO:0000313" key="2">
    <source>
        <dbReference type="Proteomes" id="UP000664073"/>
    </source>
</evidence>
<accession>A0A939HQW3</accession>
<evidence type="ECO:0000313" key="1">
    <source>
        <dbReference type="EMBL" id="MBO1326523.1"/>
    </source>
</evidence>
<keyword evidence="2" id="KW-1185">Reference proteome</keyword>
<feature type="non-terminal residue" evidence="1">
    <location>
        <position position="1"/>
    </location>
</feature>
<protein>
    <submittedName>
        <fullName evidence="1">Uncharacterized protein</fullName>
    </submittedName>
</protein>
<proteinExistence type="predicted"/>